<dbReference type="PROSITE" id="PS50948">
    <property type="entry name" value="PAN"/>
    <property type="match status" value="1"/>
</dbReference>
<feature type="signal peptide" evidence="5">
    <location>
        <begin position="1"/>
        <end position="20"/>
    </location>
</feature>
<dbReference type="Pfam" id="PF00954">
    <property type="entry name" value="S_locus_glycop"/>
    <property type="match status" value="1"/>
</dbReference>
<name>A0AB40CQ88_DIOCR</name>
<dbReference type="InterPro" id="IPR003609">
    <property type="entry name" value="Pan_app"/>
</dbReference>
<dbReference type="PROSITE" id="PS50927">
    <property type="entry name" value="BULB_LECTIN"/>
    <property type="match status" value="1"/>
</dbReference>
<comment type="function">
    <text evidence="1">Involved in sporophytic self-incompatibility system (the inability of flowering plants to achieve self-fertilization).</text>
</comment>
<feature type="domain" description="Bulb-type lectin" evidence="6">
    <location>
        <begin position="21"/>
        <end position="141"/>
    </location>
</feature>
<feature type="chain" id="PRO_5044239313" evidence="5">
    <location>
        <begin position="21"/>
        <end position="459"/>
    </location>
</feature>
<gene>
    <name evidence="9" type="primary">LOC120277923</name>
</gene>
<feature type="transmembrane region" description="Helical" evidence="4">
    <location>
        <begin position="434"/>
        <end position="454"/>
    </location>
</feature>
<evidence type="ECO:0000256" key="3">
    <source>
        <dbReference type="ARBA" id="ARBA00023157"/>
    </source>
</evidence>
<dbReference type="Pfam" id="PF01453">
    <property type="entry name" value="B_lectin"/>
    <property type="match status" value="1"/>
</dbReference>
<dbReference type="Pfam" id="PF08276">
    <property type="entry name" value="PAN_2"/>
    <property type="match status" value="1"/>
</dbReference>
<sequence>MVQLLTQLVLLLVIFHYSIATDTLNPNQPLQDGQILVSAKEFFALGFFSPGGSKNRYVGIWYNKLQPAGQKTIVWVANRRSPLSGTNGSLELNDNGTLTISSMMFLPMPSVILSNPVAQLLDDGNFVIREANSSEFAWQSFDYPTDTLLSGMKFGWDLRTGLNRNLTSWRSNDDPSPGRYVLSMDLEGIPQVNLWSDSTKKARMGPWNGITFSNIGATKSNNGLSSAFVSNKDEVYYMYNTTGTTIVCRSIVDQSGMEKSFVWIERSGTWNNVLYFPKSQCEEYSECGPFGVCNIDVWPICRCLQGFKPKSPQEWALRDALSGCERLTTLDCKNKTDGFMTITITALPETSKAIPYPNISLNECRANCLKNCSCTAYAITNISGAGMGCIIWVTELIDMQMSSHPTQDVFVRLAAADLASISSKSSKKNRSKSMVLIIVFSTVALIFLMLFFCWRRRRG</sequence>
<evidence type="ECO:0000256" key="2">
    <source>
        <dbReference type="ARBA" id="ARBA00022729"/>
    </source>
</evidence>
<dbReference type="CDD" id="cd01098">
    <property type="entry name" value="PAN_AP_plant"/>
    <property type="match status" value="1"/>
</dbReference>
<accession>A0AB40CQ88</accession>
<dbReference type="CDD" id="cd00028">
    <property type="entry name" value="B_lectin"/>
    <property type="match status" value="1"/>
</dbReference>
<dbReference type="RefSeq" id="XP_039140727.1">
    <property type="nucleotide sequence ID" value="XM_039284793.1"/>
</dbReference>
<dbReference type="InterPro" id="IPR000858">
    <property type="entry name" value="S_locus_glycoprot_dom"/>
</dbReference>
<keyword evidence="2 5" id="KW-0732">Signal</keyword>
<evidence type="ECO:0000256" key="5">
    <source>
        <dbReference type="SAM" id="SignalP"/>
    </source>
</evidence>
<organism evidence="8 9">
    <name type="scientific">Dioscorea cayennensis subsp. rotundata</name>
    <name type="common">White Guinea yam</name>
    <name type="synonym">Dioscorea rotundata</name>
    <dbReference type="NCBI Taxonomy" id="55577"/>
    <lineage>
        <taxon>Eukaryota</taxon>
        <taxon>Viridiplantae</taxon>
        <taxon>Streptophyta</taxon>
        <taxon>Embryophyta</taxon>
        <taxon>Tracheophyta</taxon>
        <taxon>Spermatophyta</taxon>
        <taxon>Magnoliopsida</taxon>
        <taxon>Liliopsida</taxon>
        <taxon>Dioscoreales</taxon>
        <taxon>Dioscoreaceae</taxon>
        <taxon>Dioscorea</taxon>
    </lineage>
</organism>
<evidence type="ECO:0000313" key="9">
    <source>
        <dbReference type="RefSeq" id="XP_039140727.1"/>
    </source>
</evidence>
<dbReference type="PIRSF" id="PIRSF002686">
    <property type="entry name" value="SLG"/>
    <property type="match status" value="1"/>
</dbReference>
<dbReference type="GO" id="GO:0051707">
    <property type="term" value="P:response to other organism"/>
    <property type="evidence" value="ECO:0007669"/>
    <property type="project" value="UniProtKB-ARBA"/>
</dbReference>
<dbReference type="PANTHER" id="PTHR32444">
    <property type="entry name" value="BULB-TYPE LECTIN DOMAIN-CONTAINING PROTEIN"/>
    <property type="match status" value="1"/>
</dbReference>
<evidence type="ECO:0000259" key="6">
    <source>
        <dbReference type="PROSITE" id="PS50927"/>
    </source>
</evidence>
<reference evidence="9" key="1">
    <citation type="submission" date="2025-08" db="UniProtKB">
        <authorList>
            <consortium name="RefSeq"/>
        </authorList>
    </citation>
    <scope>IDENTIFICATION</scope>
</reference>
<keyword evidence="3" id="KW-1015">Disulfide bond</keyword>
<dbReference type="InterPro" id="IPR001480">
    <property type="entry name" value="Bulb-type_lectin_dom"/>
</dbReference>
<dbReference type="InterPro" id="IPR035446">
    <property type="entry name" value="SLSG/EP1"/>
</dbReference>
<dbReference type="SUPFAM" id="SSF51110">
    <property type="entry name" value="alpha-D-mannose-specific plant lectins"/>
    <property type="match status" value="1"/>
</dbReference>
<feature type="domain" description="Apple" evidence="7">
    <location>
        <begin position="332"/>
        <end position="414"/>
    </location>
</feature>
<keyword evidence="4" id="KW-1133">Transmembrane helix</keyword>
<dbReference type="GO" id="GO:0048544">
    <property type="term" value="P:recognition of pollen"/>
    <property type="evidence" value="ECO:0007669"/>
    <property type="project" value="InterPro"/>
</dbReference>
<dbReference type="InterPro" id="IPR036426">
    <property type="entry name" value="Bulb-type_lectin_dom_sf"/>
</dbReference>
<dbReference type="Gene3D" id="2.90.10.10">
    <property type="entry name" value="Bulb-type lectin domain"/>
    <property type="match status" value="1"/>
</dbReference>
<keyword evidence="8" id="KW-1185">Reference proteome</keyword>
<evidence type="ECO:0000256" key="4">
    <source>
        <dbReference type="SAM" id="Phobius"/>
    </source>
</evidence>
<keyword evidence="4" id="KW-0472">Membrane</keyword>
<dbReference type="Proteomes" id="UP001515500">
    <property type="component" value="Chromosome 15"/>
</dbReference>
<evidence type="ECO:0000259" key="7">
    <source>
        <dbReference type="PROSITE" id="PS50948"/>
    </source>
</evidence>
<protein>
    <submittedName>
        <fullName evidence="9">Receptor-like serine/threonine-protein kinase SD1-8 isoform X1</fullName>
    </submittedName>
</protein>
<dbReference type="GeneID" id="120277923"/>
<keyword evidence="4" id="KW-0812">Transmembrane</keyword>
<dbReference type="PANTHER" id="PTHR32444:SF247">
    <property type="entry name" value="OS01G0958200 PROTEIN"/>
    <property type="match status" value="1"/>
</dbReference>
<dbReference type="SMART" id="SM00473">
    <property type="entry name" value="PAN_AP"/>
    <property type="match status" value="1"/>
</dbReference>
<dbReference type="SMART" id="SM00108">
    <property type="entry name" value="B_lectin"/>
    <property type="match status" value="1"/>
</dbReference>
<dbReference type="AlphaFoldDB" id="A0AB40CQ88"/>
<proteinExistence type="predicted"/>
<evidence type="ECO:0000313" key="8">
    <source>
        <dbReference type="Proteomes" id="UP001515500"/>
    </source>
</evidence>
<evidence type="ECO:0000256" key="1">
    <source>
        <dbReference type="ARBA" id="ARBA00003061"/>
    </source>
</evidence>